<accession>A0A285GV40</accession>
<evidence type="ECO:0008006" key="4">
    <source>
        <dbReference type="Google" id="ProtNLM"/>
    </source>
</evidence>
<sequence>MNKKTVLFAMMIILIFSFKAMATNELGIKFGLNELDSQDEKLKGGVLILKSNELTPYNLYEELFVRDSFAKNGDYGFNILDVLFYNKADSFSKDSYMGWGIKRIFLDNSTASDFWFTTDITGYLLPISLRIGKEINDNLELVLVGDYFAIGKYEMLVPGDNGEGNIDGYSASFEINFRLSESFKLNATYILENYNFDKDDDIIGYSDFSEGYHGIYLGAQMVW</sequence>
<evidence type="ECO:0000313" key="2">
    <source>
        <dbReference type="EMBL" id="SNY27429.1"/>
    </source>
</evidence>
<feature type="chain" id="PRO_5012560740" description="Outer membrane protein beta-barrel domain-containing protein" evidence="1">
    <location>
        <begin position="23"/>
        <end position="223"/>
    </location>
</feature>
<name>A0A285GV40_9FIRM</name>
<protein>
    <recommendedName>
        <fullName evidence="4">Outer membrane protein beta-barrel domain-containing protein</fullName>
    </recommendedName>
</protein>
<evidence type="ECO:0000256" key="1">
    <source>
        <dbReference type="SAM" id="SignalP"/>
    </source>
</evidence>
<keyword evidence="1" id="KW-0732">Signal</keyword>
<dbReference type="RefSeq" id="WP_097017703.1">
    <property type="nucleotide sequence ID" value="NZ_OBDZ01000011.1"/>
</dbReference>
<keyword evidence="3" id="KW-1185">Reference proteome</keyword>
<dbReference type="AlphaFoldDB" id="A0A285GV40"/>
<proteinExistence type="predicted"/>
<organism evidence="2 3">
    <name type="scientific">Orenia metallireducens</name>
    <dbReference type="NCBI Taxonomy" id="1413210"/>
    <lineage>
        <taxon>Bacteria</taxon>
        <taxon>Bacillati</taxon>
        <taxon>Bacillota</taxon>
        <taxon>Clostridia</taxon>
        <taxon>Halanaerobiales</taxon>
        <taxon>Halobacteroidaceae</taxon>
        <taxon>Orenia</taxon>
    </lineage>
</organism>
<dbReference type="Proteomes" id="UP000219573">
    <property type="component" value="Unassembled WGS sequence"/>
</dbReference>
<dbReference type="EMBL" id="OBDZ01000011">
    <property type="protein sequence ID" value="SNY27429.1"/>
    <property type="molecule type" value="Genomic_DNA"/>
</dbReference>
<feature type="signal peptide" evidence="1">
    <location>
        <begin position="1"/>
        <end position="22"/>
    </location>
</feature>
<reference evidence="3" key="1">
    <citation type="submission" date="2017-09" db="EMBL/GenBank/DDBJ databases">
        <authorList>
            <person name="Varghese N."/>
            <person name="Submissions S."/>
        </authorList>
    </citation>
    <scope>NUCLEOTIDE SEQUENCE [LARGE SCALE GENOMIC DNA]</scope>
    <source>
        <strain evidence="3">MSL47</strain>
    </source>
</reference>
<gene>
    <name evidence="2" type="ORF">SAMN06265827_11122</name>
</gene>
<evidence type="ECO:0000313" key="3">
    <source>
        <dbReference type="Proteomes" id="UP000219573"/>
    </source>
</evidence>